<dbReference type="AlphaFoldDB" id="W4K4W2"/>
<comment type="subcellular location">
    <subcellularLocation>
        <location evidence="1">Nucleus</location>
        <location evidence="1">Nuclear pore complex</location>
    </subcellularLocation>
</comment>
<dbReference type="eggNOG" id="ENOG502S8IN">
    <property type="taxonomic scope" value="Eukaryota"/>
</dbReference>
<dbReference type="CDD" id="cd13170">
    <property type="entry name" value="RanBD_NUP50"/>
    <property type="match status" value="1"/>
</dbReference>
<evidence type="ECO:0000259" key="9">
    <source>
        <dbReference type="PROSITE" id="PS50196"/>
    </source>
</evidence>
<feature type="compositionally biased region" description="Low complexity" evidence="8">
    <location>
        <begin position="279"/>
        <end position="323"/>
    </location>
</feature>
<keyword evidence="6" id="KW-0906">Nuclear pore complex</keyword>
<feature type="region of interest" description="Disordered" evidence="8">
    <location>
        <begin position="190"/>
        <end position="215"/>
    </location>
</feature>
<dbReference type="EMBL" id="KI925459">
    <property type="protein sequence ID" value="ETW80858.1"/>
    <property type="molecule type" value="Genomic_DNA"/>
</dbReference>
<dbReference type="SUPFAM" id="SSF50729">
    <property type="entry name" value="PH domain-like"/>
    <property type="match status" value="1"/>
</dbReference>
<proteinExistence type="predicted"/>
<feature type="region of interest" description="Disordered" evidence="8">
    <location>
        <begin position="367"/>
        <end position="496"/>
    </location>
</feature>
<protein>
    <recommendedName>
        <fullName evidence="9">RanBD1 domain-containing protein</fullName>
    </recommendedName>
</protein>
<dbReference type="PANTHER" id="PTHR38697">
    <property type="entry name" value="NUCLEAR PORE COMPLEX PROTEIN SIMILAR TO S. CEREVISIAE NUP2 (EUROFUNG)"/>
    <property type="match status" value="1"/>
</dbReference>
<accession>W4K4W2</accession>
<feature type="region of interest" description="Disordered" evidence="8">
    <location>
        <begin position="1"/>
        <end position="64"/>
    </location>
</feature>
<feature type="compositionally biased region" description="Gly residues" evidence="8">
    <location>
        <begin position="420"/>
        <end position="440"/>
    </location>
</feature>
<dbReference type="InParanoid" id="W4K4W2"/>
<dbReference type="GO" id="GO:0015031">
    <property type="term" value="P:protein transport"/>
    <property type="evidence" value="ECO:0007669"/>
    <property type="project" value="UniProtKB-KW"/>
</dbReference>
<reference evidence="10 11" key="1">
    <citation type="journal article" date="2012" name="New Phytol.">
        <title>Insight into trade-off between wood decay and parasitism from the genome of a fungal forest pathogen.</title>
        <authorList>
            <person name="Olson A."/>
            <person name="Aerts A."/>
            <person name="Asiegbu F."/>
            <person name="Belbahri L."/>
            <person name="Bouzid O."/>
            <person name="Broberg A."/>
            <person name="Canback B."/>
            <person name="Coutinho P.M."/>
            <person name="Cullen D."/>
            <person name="Dalman K."/>
            <person name="Deflorio G."/>
            <person name="van Diepen L.T."/>
            <person name="Dunand C."/>
            <person name="Duplessis S."/>
            <person name="Durling M."/>
            <person name="Gonthier P."/>
            <person name="Grimwood J."/>
            <person name="Fossdal C.G."/>
            <person name="Hansson D."/>
            <person name="Henrissat B."/>
            <person name="Hietala A."/>
            <person name="Himmelstrand K."/>
            <person name="Hoffmeister D."/>
            <person name="Hogberg N."/>
            <person name="James T.Y."/>
            <person name="Karlsson M."/>
            <person name="Kohler A."/>
            <person name="Kues U."/>
            <person name="Lee Y.H."/>
            <person name="Lin Y.C."/>
            <person name="Lind M."/>
            <person name="Lindquist E."/>
            <person name="Lombard V."/>
            <person name="Lucas S."/>
            <person name="Lunden K."/>
            <person name="Morin E."/>
            <person name="Murat C."/>
            <person name="Park J."/>
            <person name="Raffaello T."/>
            <person name="Rouze P."/>
            <person name="Salamov A."/>
            <person name="Schmutz J."/>
            <person name="Solheim H."/>
            <person name="Stahlberg J."/>
            <person name="Velez H."/>
            <person name="de Vries R.P."/>
            <person name="Wiebenga A."/>
            <person name="Woodward S."/>
            <person name="Yakovlev I."/>
            <person name="Garbelotto M."/>
            <person name="Martin F."/>
            <person name="Grigoriev I.V."/>
            <person name="Stenlid J."/>
        </authorList>
    </citation>
    <scope>NUCLEOTIDE SEQUENCE [LARGE SCALE GENOMIC DNA]</scope>
    <source>
        <strain evidence="10 11">TC 32-1</strain>
    </source>
</reference>
<dbReference type="PROSITE" id="PS50196">
    <property type="entry name" value="RANBD1"/>
    <property type="match status" value="1"/>
</dbReference>
<keyword evidence="2" id="KW-0813">Transport</keyword>
<feature type="domain" description="RanBD1" evidence="9">
    <location>
        <begin position="475"/>
        <end position="556"/>
    </location>
</feature>
<keyword evidence="7" id="KW-0539">Nucleus</keyword>
<evidence type="ECO:0000256" key="3">
    <source>
        <dbReference type="ARBA" id="ARBA00022816"/>
    </source>
</evidence>
<evidence type="ECO:0000256" key="6">
    <source>
        <dbReference type="ARBA" id="ARBA00023132"/>
    </source>
</evidence>
<feature type="compositionally biased region" description="Low complexity" evidence="8">
    <location>
        <begin position="202"/>
        <end position="215"/>
    </location>
</feature>
<keyword evidence="4" id="KW-0653">Protein transport</keyword>
<feature type="compositionally biased region" description="Basic and acidic residues" evidence="8">
    <location>
        <begin position="190"/>
        <end position="200"/>
    </location>
</feature>
<dbReference type="Gene3D" id="2.30.29.30">
    <property type="entry name" value="Pleckstrin-homology domain (PH domain)/Phosphotyrosine-binding domain (PTB)"/>
    <property type="match status" value="1"/>
</dbReference>
<keyword evidence="5" id="KW-0811">Translocation</keyword>
<feature type="region of interest" description="Disordered" evidence="8">
    <location>
        <begin position="230"/>
        <end position="249"/>
    </location>
</feature>
<feature type="region of interest" description="Disordered" evidence="8">
    <location>
        <begin position="278"/>
        <end position="329"/>
    </location>
</feature>
<evidence type="ECO:0000256" key="2">
    <source>
        <dbReference type="ARBA" id="ARBA00022448"/>
    </source>
</evidence>
<organism evidence="10 11">
    <name type="scientific">Heterobasidion irregulare (strain TC 32-1)</name>
    <dbReference type="NCBI Taxonomy" id="747525"/>
    <lineage>
        <taxon>Eukaryota</taxon>
        <taxon>Fungi</taxon>
        <taxon>Dikarya</taxon>
        <taxon>Basidiomycota</taxon>
        <taxon>Agaricomycotina</taxon>
        <taxon>Agaricomycetes</taxon>
        <taxon>Russulales</taxon>
        <taxon>Bondarzewiaceae</taxon>
        <taxon>Heterobasidion</taxon>
        <taxon>Heterobasidion annosum species complex</taxon>
    </lineage>
</organism>
<evidence type="ECO:0000256" key="4">
    <source>
        <dbReference type="ARBA" id="ARBA00022927"/>
    </source>
</evidence>
<evidence type="ECO:0000256" key="7">
    <source>
        <dbReference type="ARBA" id="ARBA00023242"/>
    </source>
</evidence>
<feature type="compositionally biased region" description="Basic and acidic residues" evidence="8">
    <location>
        <begin position="1"/>
        <end position="12"/>
    </location>
</feature>
<dbReference type="Pfam" id="PF00638">
    <property type="entry name" value="Ran_BP1"/>
    <property type="match status" value="1"/>
</dbReference>
<dbReference type="OrthoDB" id="185618at2759"/>
<evidence type="ECO:0000313" key="11">
    <source>
        <dbReference type="Proteomes" id="UP000030671"/>
    </source>
</evidence>
<evidence type="ECO:0000256" key="5">
    <source>
        <dbReference type="ARBA" id="ARBA00023010"/>
    </source>
</evidence>
<dbReference type="Proteomes" id="UP000030671">
    <property type="component" value="Unassembled WGS sequence"/>
</dbReference>
<feature type="compositionally biased region" description="Low complexity" evidence="8">
    <location>
        <begin position="398"/>
        <end position="419"/>
    </location>
</feature>
<evidence type="ECO:0000256" key="1">
    <source>
        <dbReference type="ARBA" id="ARBA00004567"/>
    </source>
</evidence>
<keyword evidence="3" id="KW-0509">mRNA transport</keyword>
<dbReference type="InterPro" id="IPR011993">
    <property type="entry name" value="PH-like_dom_sf"/>
</dbReference>
<dbReference type="InterPro" id="IPR000156">
    <property type="entry name" value="Ran_bind_dom"/>
</dbReference>
<dbReference type="PANTHER" id="PTHR38697:SF1">
    <property type="entry name" value="NUCLEAR PORE COMPLEX PROTEIN SIMILAR TO S. CEREVISIAE NUP2 (EUROFUNG)"/>
    <property type="match status" value="1"/>
</dbReference>
<evidence type="ECO:0000256" key="8">
    <source>
        <dbReference type="SAM" id="MobiDB-lite"/>
    </source>
</evidence>
<keyword evidence="11" id="KW-1185">Reference proteome</keyword>
<gene>
    <name evidence="10" type="ORF">HETIRDRAFT_123228</name>
</gene>
<dbReference type="GeneID" id="20666815"/>
<dbReference type="InterPro" id="IPR015007">
    <property type="entry name" value="NUP2/50/61"/>
</dbReference>
<dbReference type="GO" id="GO:0051028">
    <property type="term" value="P:mRNA transport"/>
    <property type="evidence" value="ECO:0007669"/>
    <property type="project" value="UniProtKB-KW"/>
</dbReference>
<dbReference type="FunCoup" id="W4K4W2">
    <property type="interactions" value="119"/>
</dbReference>
<dbReference type="InterPro" id="IPR053074">
    <property type="entry name" value="NPC_Nucleoporin"/>
</dbReference>
<feature type="compositionally biased region" description="Basic and acidic residues" evidence="8">
    <location>
        <begin position="377"/>
        <end position="390"/>
    </location>
</feature>
<name>W4K4W2_HETIT</name>
<sequence>MKRGADKQLSKDDADDDVEEIDTPAQGLQKADEAALSQRKIRGLPKRSSQSPAPTLFPAVSSSTSPFAATFKLGSSTGPTGSSQPSPFLPLLAPVASSASNATKAFASFINPAASTINTTTTTAAKSADPTPLSDSDSTAATDDAALKYYTSLRGLNTSFLSTVSKAVESDPFLDIADVLEQYKKHRISVQREYDDKSTRESASPAVNGSSVSAVPPAVPSSSFAFGTSSAPSAALKPPTMPAPPTTFAGFRPAAASSSSTSFGGNFSVGPDIAAANGSQSSSFKFPSTSSAPTQSETLSASSAAPPKPSFSFDTPPSDSASTLKSNPFALPAKDAAPSLPFSLSGSSSSGGTSLFGLNSASPNTSSLFGRISSAADKPKHDDGNDDNDKPAPSPFGTSTPVKSASSSSSFGSPTNPFVFGGGGSGSIGNPVGFGFGSPTGSGAEQSKSGSIGFSFAAPPAKAESSTDVSRDGTPLSEEGQYDKEGEGEEEEETTHAVKASAYKMVETASGVKTWKSMGPGMLRLKKHTTTDARRVLHRTSAMGKVTINFRIYKQMHPTLSQRSVFFTGFDDEKHGTTYQLRLRTEDDAAALLSALEREIAFVKSSE</sequence>
<dbReference type="KEGG" id="hir:HETIRDRAFT_123228"/>
<evidence type="ECO:0000313" key="10">
    <source>
        <dbReference type="EMBL" id="ETW80858.1"/>
    </source>
</evidence>
<dbReference type="Pfam" id="PF08911">
    <property type="entry name" value="NUP50"/>
    <property type="match status" value="1"/>
</dbReference>
<dbReference type="GO" id="GO:0005643">
    <property type="term" value="C:nuclear pore"/>
    <property type="evidence" value="ECO:0007669"/>
    <property type="project" value="UniProtKB-SubCell"/>
</dbReference>
<dbReference type="HOGENOM" id="CLU_027517_0_0_1"/>
<feature type="compositionally biased region" description="Polar residues" evidence="8">
    <location>
        <begin position="441"/>
        <end position="452"/>
    </location>
</feature>
<feature type="compositionally biased region" description="Acidic residues" evidence="8">
    <location>
        <begin position="13"/>
        <end position="22"/>
    </location>
</feature>
<dbReference type="SMART" id="SM00160">
    <property type="entry name" value="RanBD"/>
    <property type="match status" value="1"/>
</dbReference>
<dbReference type="RefSeq" id="XP_009547557.1">
    <property type="nucleotide sequence ID" value="XM_009549262.1"/>
</dbReference>
<dbReference type="STRING" id="747525.W4K4W2"/>